<sequence length="46" mass="5186">MALLINGMNFVSRKGKPVRWAAFPTCRHPEGSFPQGSNWRRKGANN</sequence>
<accession>A0A951Q2P7</accession>
<dbReference type="EMBL" id="JAHHHN010000025">
    <property type="protein sequence ID" value="MBW4564704.1"/>
    <property type="molecule type" value="Genomic_DNA"/>
</dbReference>
<comment type="caution">
    <text evidence="1">The sequence shown here is derived from an EMBL/GenBank/DDBJ whole genome shotgun (WGS) entry which is preliminary data.</text>
</comment>
<reference evidence="1" key="1">
    <citation type="submission" date="2021-05" db="EMBL/GenBank/DDBJ databases">
        <authorList>
            <person name="Pietrasiak N."/>
            <person name="Ward R."/>
            <person name="Stajich J.E."/>
            <person name="Kurbessoian T."/>
        </authorList>
    </citation>
    <scope>NUCLEOTIDE SEQUENCE</scope>
    <source>
        <strain evidence="1">JT2-VF2</strain>
    </source>
</reference>
<evidence type="ECO:0000313" key="2">
    <source>
        <dbReference type="Proteomes" id="UP000715781"/>
    </source>
</evidence>
<name>A0A951Q2P7_9NOST</name>
<reference evidence="1" key="2">
    <citation type="journal article" date="2022" name="Microbiol. Resour. Announc.">
        <title>Metagenome Sequencing to Explore Phylogenomics of Terrestrial Cyanobacteria.</title>
        <authorList>
            <person name="Ward R.D."/>
            <person name="Stajich J.E."/>
            <person name="Johansen J.R."/>
            <person name="Huntemann M."/>
            <person name="Clum A."/>
            <person name="Foster B."/>
            <person name="Foster B."/>
            <person name="Roux S."/>
            <person name="Palaniappan K."/>
            <person name="Varghese N."/>
            <person name="Mukherjee S."/>
            <person name="Reddy T.B.K."/>
            <person name="Daum C."/>
            <person name="Copeland A."/>
            <person name="Chen I.A."/>
            <person name="Ivanova N.N."/>
            <person name="Kyrpides N.C."/>
            <person name="Shapiro N."/>
            <person name="Eloe-Fadrosh E.A."/>
            <person name="Pietrasiak N."/>
        </authorList>
    </citation>
    <scope>NUCLEOTIDE SEQUENCE</scope>
    <source>
        <strain evidence="1">JT2-VF2</strain>
    </source>
</reference>
<dbReference type="AlphaFoldDB" id="A0A951Q2P7"/>
<proteinExistence type="predicted"/>
<protein>
    <submittedName>
        <fullName evidence="1">Uncharacterized protein</fullName>
    </submittedName>
</protein>
<gene>
    <name evidence="1" type="ORF">KME32_26995</name>
</gene>
<organism evidence="1 2">
    <name type="scientific">Mojavia pulchra JT2-VF2</name>
    <dbReference type="NCBI Taxonomy" id="287848"/>
    <lineage>
        <taxon>Bacteria</taxon>
        <taxon>Bacillati</taxon>
        <taxon>Cyanobacteriota</taxon>
        <taxon>Cyanophyceae</taxon>
        <taxon>Nostocales</taxon>
        <taxon>Nostocaceae</taxon>
    </lineage>
</organism>
<evidence type="ECO:0000313" key="1">
    <source>
        <dbReference type="EMBL" id="MBW4564704.1"/>
    </source>
</evidence>
<dbReference type="Proteomes" id="UP000715781">
    <property type="component" value="Unassembled WGS sequence"/>
</dbReference>